<organism evidence="2 3">
    <name type="scientific">Dyella japonica DSM 16301</name>
    <dbReference type="NCBI Taxonomy" id="1440762"/>
    <lineage>
        <taxon>Bacteria</taxon>
        <taxon>Pseudomonadati</taxon>
        <taxon>Pseudomonadota</taxon>
        <taxon>Gammaproteobacteria</taxon>
        <taxon>Lysobacterales</taxon>
        <taxon>Rhodanobacteraceae</taxon>
        <taxon>Dyella</taxon>
    </lineage>
</organism>
<dbReference type="PANTHER" id="PTHR43747">
    <property type="entry name" value="FAD-BINDING PROTEIN"/>
    <property type="match status" value="1"/>
</dbReference>
<dbReference type="InterPro" id="IPR002938">
    <property type="entry name" value="FAD-bd"/>
</dbReference>
<protein>
    <submittedName>
        <fullName evidence="2">Hydroxylase</fullName>
    </submittedName>
</protein>
<gene>
    <name evidence="2" type="ORF">Y882_16215</name>
</gene>
<dbReference type="STRING" id="1440762.Y882_16215"/>
<dbReference type="AlphaFoldDB" id="A0A0G9GXV0"/>
<dbReference type="PATRIC" id="fig|1440762.4.peg.2968"/>
<sequence length="446" mass="50504">MGEAACEVREQCDVIVIGGGPAGSTAATLLVRRGYRVIALEKVHHPRFHIGESLLPMNLPIFERLGVLDQVRALGVFKPGADFEADNESGYITFEFSRALGNSPPHAYQVRRQDFDQMLFRHAAGSGADTREGHEVRGVEERGAHDWVVQVSTDQGEQYAIRARYVVDASGRDAFLAGKKKLKRKNAEHQSAAIFGHFRGAEYRSGEHAGNISIYRFDYGWMWMIPLPDGVMSVGAVCWPDYLKQRRGRSTDFLLETLRQNPALWKRIEHAELIDNEVRVTGNYSYDSARMAGRGWVLIGDAFAFLDPVFSSGVYLAMSGAEQAVEVVDAALRDPSREAALQRRLERRQRRGMKRFAFFIYRFNGSIMRQVFSSPRNTFQIEQGVISMLAGDVFDSFKVWIRILAFKGVYRALTLREWRRWSGDRHYRLAQAHAQFTGGTTPLDKE</sequence>
<dbReference type="InterPro" id="IPR036188">
    <property type="entry name" value="FAD/NAD-bd_sf"/>
</dbReference>
<dbReference type="Proteomes" id="UP000035481">
    <property type="component" value="Unassembled WGS sequence"/>
</dbReference>
<comment type="caution">
    <text evidence="2">The sequence shown here is derived from an EMBL/GenBank/DDBJ whole genome shotgun (WGS) entry which is preliminary data.</text>
</comment>
<accession>A0A0G9GXV0</accession>
<proteinExistence type="predicted"/>
<dbReference type="GO" id="GO:0071949">
    <property type="term" value="F:FAD binding"/>
    <property type="evidence" value="ECO:0007669"/>
    <property type="project" value="InterPro"/>
</dbReference>
<name>A0A0G9GXV0_9GAMM</name>
<evidence type="ECO:0000313" key="3">
    <source>
        <dbReference type="Proteomes" id="UP000035481"/>
    </source>
</evidence>
<dbReference type="InterPro" id="IPR050816">
    <property type="entry name" value="Flavin-dep_Halogenase_NPB"/>
</dbReference>
<feature type="domain" description="FAD-binding" evidence="1">
    <location>
        <begin position="12"/>
        <end position="353"/>
    </location>
</feature>
<dbReference type="PRINTS" id="PR00420">
    <property type="entry name" value="RNGMNOXGNASE"/>
</dbReference>
<dbReference type="EMBL" id="JPLA01000047">
    <property type="protein sequence ID" value="KLD62395.1"/>
    <property type="molecule type" value="Genomic_DNA"/>
</dbReference>
<reference evidence="2 3" key="1">
    <citation type="journal article" date="2015" name="Antonie Van Leeuwenhoek">
        <title>A phylogenomic and molecular marker based taxonomic framework for the order Xanthomonadales: proposal to transfer the families Algiphilaceae and Solimonadaceae to the order Nevskiales ord. nov. and to create a new family within the order Xanthomonadales, the family Rhodanobacteraceae fam. nov., containing the genus Rhodanobacter and its closest relatives.</title>
        <authorList>
            <person name="Naushad S."/>
            <person name="Adeolu M."/>
            <person name="Wong S."/>
            <person name="Sohail M."/>
            <person name="Schellhorn H.E."/>
            <person name="Gupta R.S."/>
        </authorList>
    </citation>
    <scope>NUCLEOTIDE SEQUENCE [LARGE SCALE GENOMIC DNA]</scope>
    <source>
        <strain evidence="2 3">DSM 16301</strain>
    </source>
</reference>
<dbReference type="PANTHER" id="PTHR43747:SF1">
    <property type="entry name" value="SLR1998 PROTEIN"/>
    <property type="match status" value="1"/>
</dbReference>
<dbReference type="Gene3D" id="3.50.50.60">
    <property type="entry name" value="FAD/NAD(P)-binding domain"/>
    <property type="match status" value="1"/>
</dbReference>
<dbReference type="Pfam" id="PF01494">
    <property type="entry name" value="FAD_binding_3"/>
    <property type="match status" value="1"/>
</dbReference>
<evidence type="ECO:0000259" key="1">
    <source>
        <dbReference type="Pfam" id="PF01494"/>
    </source>
</evidence>
<evidence type="ECO:0000313" key="2">
    <source>
        <dbReference type="EMBL" id="KLD62395.1"/>
    </source>
</evidence>
<dbReference type="SUPFAM" id="SSF51905">
    <property type="entry name" value="FAD/NAD(P)-binding domain"/>
    <property type="match status" value="1"/>
</dbReference>
<dbReference type="RefSeq" id="WP_046972929.1">
    <property type="nucleotide sequence ID" value="NZ_JPLA01000047.1"/>
</dbReference>